<organism evidence="2 3">
    <name type="scientific">Phaeoacremonium minimum (strain UCR-PA7)</name>
    <name type="common">Esca disease fungus</name>
    <name type="synonym">Togninia minima</name>
    <dbReference type="NCBI Taxonomy" id="1286976"/>
    <lineage>
        <taxon>Eukaryota</taxon>
        <taxon>Fungi</taxon>
        <taxon>Dikarya</taxon>
        <taxon>Ascomycota</taxon>
        <taxon>Pezizomycotina</taxon>
        <taxon>Sordariomycetes</taxon>
        <taxon>Sordariomycetidae</taxon>
        <taxon>Togniniales</taxon>
        <taxon>Togniniaceae</taxon>
        <taxon>Phaeoacremonium</taxon>
    </lineage>
</organism>
<dbReference type="Proteomes" id="UP000014074">
    <property type="component" value="Unassembled WGS sequence"/>
</dbReference>
<dbReference type="PANTHER" id="PTHR42057">
    <property type="entry name" value="F-BOX DOMAIN PROTEIN (AFU_ORTHOLOGUE AFUA_4G00200)"/>
    <property type="match status" value="1"/>
</dbReference>
<dbReference type="HOGENOM" id="CLU_034857_0_0_1"/>
<dbReference type="OrthoDB" id="3140657at2759"/>
<dbReference type="KEGG" id="tmn:UCRPA7_4556"/>
<dbReference type="eggNOG" id="ENOG502S8UP">
    <property type="taxonomic scope" value="Eukaryota"/>
</dbReference>
<dbReference type="RefSeq" id="XP_007915299.1">
    <property type="nucleotide sequence ID" value="XM_007917108.1"/>
</dbReference>
<evidence type="ECO:0000313" key="3">
    <source>
        <dbReference type="Proteomes" id="UP000014074"/>
    </source>
</evidence>
<name>R8BKV6_PHAM7</name>
<feature type="region of interest" description="Disordered" evidence="1">
    <location>
        <begin position="473"/>
        <end position="494"/>
    </location>
</feature>
<dbReference type="PANTHER" id="PTHR42057:SF2">
    <property type="entry name" value="F-BOX DOMAIN PROTEIN (AFU_ORTHOLOGUE AFUA_4G00200)-RELATED"/>
    <property type="match status" value="1"/>
</dbReference>
<keyword evidence="3" id="KW-1185">Reference proteome</keyword>
<dbReference type="EMBL" id="KB933120">
    <property type="protein sequence ID" value="EON99919.1"/>
    <property type="molecule type" value="Genomic_DNA"/>
</dbReference>
<dbReference type="AlphaFoldDB" id="R8BKV6"/>
<evidence type="ECO:0000256" key="1">
    <source>
        <dbReference type="SAM" id="MobiDB-lite"/>
    </source>
</evidence>
<reference evidence="3" key="1">
    <citation type="journal article" date="2013" name="Genome Announc.">
        <title>Draft genome sequence of the ascomycete Phaeoacremonium aleophilum strain UCR-PA7, a causal agent of the esca disease complex in grapevines.</title>
        <authorList>
            <person name="Blanco-Ulate B."/>
            <person name="Rolshausen P."/>
            <person name="Cantu D."/>
        </authorList>
    </citation>
    <scope>NUCLEOTIDE SEQUENCE [LARGE SCALE GENOMIC DNA]</scope>
    <source>
        <strain evidence="3">UCR-PA7</strain>
    </source>
</reference>
<evidence type="ECO:0000313" key="2">
    <source>
        <dbReference type="EMBL" id="EON99919.1"/>
    </source>
</evidence>
<proteinExistence type="predicted"/>
<protein>
    <submittedName>
        <fullName evidence="2">Putative f-box domain protein</fullName>
    </submittedName>
</protein>
<accession>R8BKV6</accession>
<sequence length="561" mass="64894">MVPFSADLYQHVFSFLPQRTVLDCRLLNKSVGGLATVLAFRHVRLEACRAAPVGFIKLAFNEGLRNLVREITLDTWVGPEFNYHANLNYEEPKAFLRALPHLRSFRNLMKLNVRFNEYCGNEDGDDWGGISFEETYDFRFCILDAVFRCVAGTWTESYQREWLEEHDLEDDVSDEDVQDTFLGYLDANDMFPTTPMQLTSLTISNLADYDDRRLTSSEAFMTVMALPSLRELKVLVTVELVDYAPEDAVWLPEQYDFFESLPQTWLSPSIAQDLRVLSLYSVDYWGWNPKMDFRVVNPLAGKQSGFPNLRVLALGNYIFSHEWQVDWIASLGRCNGRGGLEELYLDDCPIMWQARNYEPFDESKTILGTDVDGNTIEICNEGYPLKEIMNRDNPTPQLDEPGVKEYDLRWHHMLETWRKEMHGLKVFKMGSGDWRGEAADIDGNPDEEPLNMLSPADQERISHRMKDTVFLNYDSPSPPAPDESDSRFKSRTSGLRQDRQHILQYLQFNIGIGPSPWLERDFGSKLMRDSDSGLAEYERCRTKDEEALKTLIQGLEKRHRR</sequence>
<gene>
    <name evidence="2" type="ORF">UCRPA7_4556</name>
</gene>
<dbReference type="GeneID" id="19325018"/>